<dbReference type="InterPro" id="IPR042095">
    <property type="entry name" value="SUMF_sf"/>
</dbReference>
<accession>A0ABW2I713</accession>
<dbReference type="RefSeq" id="WP_382269945.1">
    <property type="nucleotide sequence ID" value="NZ_JBHTBU010000001.1"/>
</dbReference>
<proteinExistence type="predicted"/>
<dbReference type="InterPro" id="IPR051043">
    <property type="entry name" value="Sulfatase_Mod_Factor_Kinase"/>
</dbReference>
<dbReference type="Gene3D" id="3.90.1580.10">
    <property type="entry name" value="paralog of FGE (formylglycine-generating enzyme)"/>
    <property type="match status" value="1"/>
</dbReference>
<evidence type="ECO:0000313" key="3">
    <source>
        <dbReference type="Proteomes" id="UP001596542"/>
    </source>
</evidence>
<dbReference type="SUPFAM" id="SSF56436">
    <property type="entry name" value="C-type lectin-like"/>
    <property type="match status" value="1"/>
</dbReference>
<gene>
    <name evidence="2" type="ORF">ACFQPC_01850</name>
</gene>
<comment type="caution">
    <text evidence="2">The sequence shown here is derived from an EMBL/GenBank/DDBJ whole genome shotgun (WGS) entry which is preliminary data.</text>
</comment>
<evidence type="ECO:0000259" key="1">
    <source>
        <dbReference type="Pfam" id="PF03781"/>
    </source>
</evidence>
<sequence length="332" mass="37595">MQVDTQLQTAMPLQPSLQAPRNMVWIPGGKFLMGSNDHYPEEAPAHKVVVDAFWMDKYAVTNSDFKQFVDATGYVTMVEREVNPDDYPGARPELLVPSSVVFQKTPTKVELDDPHQWWHYVQGADWKHPRGPQSSLQGLWKHPVVHVGIEDAQAYAEWAGKSLPTEAEWEFAARGGLDGAEYVWGDEFTPGGRYMTNNWQGDFPHQNSLLDRYEWTSPVGVFPANGYGLYDMAGNVWEWTVDWYQEHSKIQHACCTINNPRGGEPDGSFDQRVKNVQIPRKVMKGGSHLCAPNYCRRYRPAARMAQPIDTATCHLGFRCIVRIKGEPDVASQ</sequence>
<dbReference type="PANTHER" id="PTHR23150:SF19">
    <property type="entry name" value="FORMYLGLYCINE-GENERATING ENZYME"/>
    <property type="match status" value="1"/>
</dbReference>
<evidence type="ECO:0000313" key="2">
    <source>
        <dbReference type="EMBL" id="MFC7286768.1"/>
    </source>
</evidence>
<dbReference type="InterPro" id="IPR005532">
    <property type="entry name" value="SUMF_dom"/>
</dbReference>
<dbReference type="EMBL" id="JBHTBU010000001">
    <property type="protein sequence ID" value="MFC7286768.1"/>
    <property type="molecule type" value="Genomic_DNA"/>
</dbReference>
<feature type="domain" description="Sulfatase-modifying factor enzyme-like" evidence="1">
    <location>
        <begin position="21"/>
        <end position="320"/>
    </location>
</feature>
<reference evidence="3" key="1">
    <citation type="journal article" date="2019" name="Int. J. Syst. Evol. Microbiol.">
        <title>The Global Catalogue of Microorganisms (GCM) 10K type strain sequencing project: providing services to taxonomists for standard genome sequencing and annotation.</title>
        <authorList>
            <consortium name="The Broad Institute Genomics Platform"/>
            <consortium name="The Broad Institute Genome Sequencing Center for Infectious Disease"/>
            <person name="Wu L."/>
            <person name="Ma J."/>
        </authorList>
    </citation>
    <scope>NUCLEOTIDE SEQUENCE [LARGE SCALE GENOMIC DNA]</scope>
    <source>
        <strain evidence="3">KACC 12508</strain>
    </source>
</reference>
<organism evidence="2 3">
    <name type="scientific">Herminiimonas glaciei</name>
    <dbReference type="NCBI Taxonomy" id="523788"/>
    <lineage>
        <taxon>Bacteria</taxon>
        <taxon>Pseudomonadati</taxon>
        <taxon>Pseudomonadota</taxon>
        <taxon>Betaproteobacteria</taxon>
        <taxon>Burkholderiales</taxon>
        <taxon>Oxalobacteraceae</taxon>
        <taxon>Herminiimonas</taxon>
    </lineage>
</organism>
<dbReference type="Pfam" id="PF03781">
    <property type="entry name" value="FGE-sulfatase"/>
    <property type="match status" value="1"/>
</dbReference>
<dbReference type="InterPro" id="IPR016187">
    <property type="entry name" value="CTDL_fold"/>
</dbReference>
<dbReference type="PANTHER" id="PTHR23150">
    <property type="entry name" value="SULFATASE MODIFYING FACTOR 1, 2"/>
    <property type="match status" value="1"/>
</dbReference>
<protein>
    <submittedName>
        <fullName evidence="2">Formylglycine-generating enzyme family protein</fullName>
    </submittedName>
</protein>
<dbReference type="Proteomes" id="UP001596542">
    <property type="component" value="Unassembled WGS sequence"/>
</dbReference>
<name>A0ABW2I713_9BURK</name>
<keyword evidence="3" id="KW-1185">Reference proteome</keyword>